<proteinExistence type="predicted"/>
<accession>A0ACC0VDW4</accession>
<dbReference type="Proteomes" id="UP001163324">
    <property type="component" value="Chromosome 1"/>
</dbReference>
<protein>
    <submittedName>
        <fullName evidence="1">Uncharacterized protein</fullName>
    </submittedName>
</protein>
<name>A0ACC0VDW4_9HYPO</name>
<evidence type="ECO:0000313" key="1">
    <source>
        <dbReference type="EMBL" id="KAI9904646.1"/>
    </source>
</evidence>
<gene>
    <name evidence="1" type="ORF">N3K66_001175</name>
</gene>
<comment type="caution">
    <text evidence="1">The sequence shown here is derived from an EMBL/GenBank/DDBJ whole genome shotgun (WGS) entry which is preliminary data.</text>
</comment>
<evidence type="ECO:0000313" key="2">
    <source>
        <dbReference type="Proteomes" id="UP001163324"/>
    </source>
</evidence>
<reference evidence="1" key="1">
    <citation type="submission" date="2022-10" db="EMBL/GenBank/DDBJ databases">
        <title>Complete Genome of Trichothecium roseum strain YXFP-22015, a Plant Pathogen Isolated from Citrus.</title>
        <authorList>
            <person name="Wang Y."/>
            <person name="Zhu L."/>
        </authorList>
    </citation>
    <scope>NUCLEOTIDE SEQUENCE</scope>
    <source>
        <strain evidence="1">YXFP-22015</strain>
    </source>
</reference>
<organism evidence="1 2">
    <name type="scientific">Trichothecium roseum</name>
    <dbReference type="NCBI Taxonomy" id="47278"/>
    <lineage>
        <taxon>Eukaryota</taxon>
        <taxon>Fungi</taxon>
        <taxon>Dikarya</taxon>
        <taxon>Ascomycota</taxon>
        <taxon>Pezizomycotina</taxon>
        <taxon>Sordariomycetes</taxon>
        <taxon>Hypocreomycetidae</taxon>
        <taxon>Hypocreales</taxon>
        <taxon>Hypocreales incertae sedis</taxon>
        <taxon>Trichothecium</taxon>
    </lineage>
</organism>
<keyword evidence="2" id="KW-1185">Reference proteome</keyword>
<sequence>MAPIDVAMARSLHGGTWGTLRDSVLRSVTNEIAKRNIIDDTHDKVTDVKTAFSSWDNCMNATFCKYPVIAVIIVGGLILLAIISCIVRCCCCAKACCCSCFRCFQCCGNCCGCCDPPESRKHKYLDEPYIPPNQGYQTQAPMNITIAPTMAGGGGPPQYAEFESNKKGGEDSLPQMPSWEGASSKKVELEEESHEMNNLKAPAGRNDPNSPMMTGVSPSPASPMPRENLRGNSPYGPPGGSEVGSMRGGPIPRGTPVGGPMAGPPMGNPRDPYAPQNQGFDNYHNQGPGDYHNQGPGDYHNQGPGDYHNQGPNGYGYDQPYDMPPPAGMPMAAAGGMSGRNSPAPTYRTNPQHGPGPMNPGFADMPNMPPNARDPYGPGSPAIPPVAAGTMGGPAGYGMRRPNNGEDPYGPPRTGSPYGMTGPNRGGNNSPAPYGMDPSMRGSPAPPGARRTPAPHGDPYNQSPRASPAPNSPGFGRPPFAQGPGPDRQYAQSPRPTPHRPGHEQGHSSPVTRPFAQDEPPASPITNSGGFDFTSGFSRPESRERHNYDRRPSESRETPGLEGYPGYKPYQPAQEGWSGV</sequence>
<dbReference type="EMBL" id="CM047940">
    <property type="protein sequence ID" value="KAI9904646.1"/>
    <property type="molecule type" value="Genomic_DNA"/>
</dbReference>